<dbReference type="InterPro" id="IPR052014">
    <property type="entry name" value="Dictyostelium_Tiger"/>
</dbReference>
<evidence type="ECO:0000313" key="4">
    <source>
        <dbReference type="EMBL" id="WMN13100.1"/>
    </source>
</evidence>
<dbReference type="SUPFAM" id="SSF81296">
    <property type="entry name" value="E set domains"/>
    <property type="match status" value="2"/>
</dbReference>
<evidence type="ECO:0000259" key="2">
    <source>
        <dbReference type="Pfam" id="PF01833"/>
    </source>
</evidence>
<evidence type="ECO:0000313" key="5">
    <source>
        <dbReference type="Proteomes" id="UP001230496"/>
    </source>
</evidence>
<sequence length="377" mass="40387">MASGDTETLIISGSNFGTDQSSVTVALDGTNLTVQSVTDTRIEADVTASASSGTVTVIVNGKTTTSSQLVTINQPPVISDFTPKSGAVDTEVTINGSNFTADATVTFTNNHEANVEFVSASELKAIVPQNAVTGKIKVTALGIAVETKENFVVDAEEEEEEEETPSEPFIDSRDGKEYHTITIGDQVWMAENLAYLPSVNQVADGSEDAAGAYYYVYGYDGTDVNEAKATDNYVTFGVLYNWSAAMNGSESSSGNPSGTQGVCPEGWHLPSDSEWRQLKTYLGGSSVAGGKLKETGTTHWKSPNTGATNETGFTALPGGFRVDYGMFLNVESVGYWWSAREDGGSTAWYHDIDYDETSVDRNLSYKEFGFCVRCVKD</sequence>
<dbReference type="Proteomes" id="UP001230496">
    <property type="component" value="Chromosome"/>
</dbReference>
<feature type="domain" description="IPT/TIG" evidence="2">
    <location>
        <begin position="3"/>
        <end position="69"/>
    </location>
</feature>
<evidence type="ECO:0000259" key="3">
    <source>
        <dbReference type="Pfam" id="PF09603"/>
    </source>
</evidence>
<dbReference type="RefSeq" id="WP_308351596.1">
    <property type="nucleotide sequence ID" value="NZ_CP129971.1"/>
</dbReference>
<dbReference type="PANTHER" id="PTHR31341">
    <property type="entry name" value="IPT/TIG DOMAIN-CONTAINING PROTEIN-RELATED-RELATED"/>
    <property type="match status" value="1"/>
</dbReference>
<keyword evidence="1" id="KW-0325">Glycoprotein</keyword>
<proteinExistence type="predicted"/>
<name>A0AA51NDE3_9BACT</name>
<accession>A0AA51NDE3</accession>
<feature type="domain" description="IPT/TIG" evidence="2">
    <location>
        <begin position="76"/>
        <end position="139"/>
    </location>
</feature>
<evidence type="ECO:0000256" key="1">
    <source>
        <dbReference type="ARBA" id="ARBA00023180"/>
    </source>
</evidence>
<gene>
    <name evidence="4" type="ORF">QYS49_39360</name>
</gene>
<dbReference type="Pfam" id="PF09603">
    <property type="entry name" value="Fib_succ_major"/>
    <property type="match status" value="1"/>
</dbReference>
<keyword evidence="5" id="KW-1185">Reference proteome</keyword>
<organism evidence="4 5">
    <name type="scientific">Marivirga salinarum</name>
    <dbReference type="NCBI Taxonomy" id="3059078"/>
    <lineage>
        <taxon>Bacteria</taxon>
        <taxon>Pseudomonadati</taxon>
        <taxon>Bacteroidota</taxon>
        <taxon>Cytophagia</taxon>
        <taxon>Cytophagales</taxon>
        <taxon>Marivirgaceae</taxon>
        <taxon>Marivirga</taxon>
    </lineage>
</organism>
<dbReference type="CDD" id="cd00603">
    <property type="entry name" value="IPT_PCSR"/>
    <property type="match status" value="1"/>
</dbReference>
<dbReference type="InterPro" id="IPR002909">
    <property type="entry name" value="IPT_dom"/>
</dbReference>
<dbReference type="InterPro" id="IPR013783">
    <property type="entry name" value="Ig-like_fold"/>
</dbReference>
<dbReference type="AlphaFoldDB" id="A0AA51NDE3"/>
<dbReference type="InterPro" id="IPR011871">
    <property type="entry name" value="Fib_succ_major"/>
</dbReference>
<protein>
    <submittedName>
        <fullName evidence="4">FISUMP domain-containing protein</fullName>
    </submittedName>
</protein>
<dbReference type="Pfam" id="PF01833">
    <property type="entry name" value="TIG"/>
    <property type="match status" value="2"/>
</dbReference>
<dbReference type="EMBL" id="CP129971">
    <property type="protein sequence ID" value="WMN13100.1"/>
    <property type="molecule type" value="Genomic_DNA"/>
</dbReference>
<reference evidence="4 5" key="1">
    <citation type="submission" date="2023-08" db="EMBL/GenBank/DDBJ databases">
        <title>Comparative genomics and taxonomic characterization of three novel marine species of genus Marivirga.</title>
        <authorList>
            <person name="Muhammad N."/>
            <person name="Kim S.-G."/>
        </authorList>
    </citation>
    <scope>NUCLEOTIDE SEQUENCE [LARGE SCALE GENOMIC DNA]</scope>
    <source>
        <strain evidence="4 5">BDSF4-3</strain>
    </source>
</reference>
<dbReference type="NCBIfam" id="TIGR02145">
    <property type="entry name" value="Fib_succ_major"/>
    <property type="match status" value="1"/>
</dbReference>
<dbReference type="InterPro" id="IPR014756">
    <property type="entry name" value="Ig_E-set"/>
</dbReference>
<feature type="domain" description="Fibrobacter succinogenes major paralogous" evidence="3">
    <location>
        <begin position="181"/>
        <end position="376"/>
    </location>
</feature>
<dbReference type="Gene3D" id="2.60.40.10">
    <property type="entry name" value="Immunoglobulins"/>
    <property type="match status" value="2"/>
</dbReference>
<dbReference type="CDD" id="cd00102">
    <property type="entry name" value="IPT"/>
    <property type="match status" value="1"/>
</dbReference>
<dbReference type="KEGG" id="msaa:QYS49_39360"/>